<proteinExistence type="predicted"/>
<dbReference type="EMBL" id="CATQJA010002664">
    <property type="protein sequence ID" value="CAJ0582672.1"/>
    <property type="molecule type" value="Genomic_DNA"/>
</dbReference>
<reference evidence="1" key="1">
    <citation type="submission" date="2023-06" db="EMBL/GenBank/DDBJ databases">
        <authorList>
            <person name="Delattre M."/>
        </authorList>
    </citation>
    <scope>NUCLEOTIDE SEQUENCE</scope>
    <source>
        <strain evidence="1">AF72</strain>
    </source>
</reference>
<feature type="non-terminal residue" evidence="1">
    <location>
        <position position="75"/>
    </location>
</feature>
<sequence>MTTVARTVGQSFGLSDAAQTVCDRMNDVWWDSSKNNQQKIETIKARLSMVPDEVRREVEGNLQKILKKLEAEGKI</sequence>
<gene>
    <name evidence="1" type="ORF">MSPICULIGERA_LOCUS20802</name>
</gene>
<evidence type="ECO:0000313" key="1">
    <source>
        <dbReference type="EMBL" id="CAJ0582672.1"/>
    </source>
</evidence>
<organism evidence="1 2">
    <name type="scientific">Mesorhabditis spiculigera</name>
    <dbReference type="NCBI Taxonomy" id="96644"/>
    <lineage>
        <taxon>Eukaryota</taxon>
        <taxon>Metazoa</taxon>
        <taxon>Ecdysozoa</taxon>
        <taxon>Nematoda</taxon>
        <taxon>Chromadorea</taxon>
        <taxon>Rhabditida</taxon>
        <taxon>Rhabditina</taxon>
        <taxon>Rhabditomorpha</taxon>
        <taxon>Rhabditoidea</taxon>
        <taxon>Rhabditidae</taxon>
        <taxon>Mesorhabditinae</taxon>
        <taxon>Mesorhabditis</taxon>
    </lineage>
</organism>
<accession>A0AA36D8H5</accession>
<dbReference type="Proteomes" id="UP001177023">
    <property type="component" value="Unassembled WGS sequence"/>
</dbReference>
<evidence type="ECO:0000313" key="2">
    <source>
        <dbReference type="Proteomes" id="UP001177023"/>
    </source>
</evidence>
<keyword evidence="2" id="KW-1185">Reference proteome</keyword>
<name>A0AA36D8H5_9BILA</name>
<comment type="caution">
    <text evidence="1">The sequence shown here is derived from an EMBL/GenBank/DDBJ whole genome shotgun (WGS) entry which is preliminary data.</text>
</comment>
<dbReference type="AlphaFoldDB" id="A0AA36D8H5"/>
<protein>
    <submittedName>
        <fullName evidence="1">Uncharacterized protein</fullName>
    </submittedName>
</protein>